<dbReference type="Proteomes" id="UP000546031">
    <property type="component" value="Unassembled WGS sequence"/>
</dbReference>
<dbReference type="AlphaFoldDB" id="A0A850HGE7"/>
<dbReference type="InterPro" id="IPR014347">
    <property type="entry name" value="Tautomerase/MIF_sf"/>
</dbReference>
<accession>A0A850HGE7</accession>
<dbReference type="InterPro" id="IPR004370">
    <property type="entry name" value="4-OT-like_dom"/>
</dbReference>
<proteinExistence type="inferred from homology"/>
<sequence>MPMVTIDVIKDVFTPAQKAEMIEKVTETMVALEGEALRQVTWVRIKEFEQGDWGIGGHLLFASDVHEMAAGNSQAA</sequence>
<comment type="caution">
    <text evidence="4">The sequence shown here is derived from an EMBL/GenBank/DDBJ whole genome shotgun (WGS) entry which is preliminary data.</text>
</comment>
<evidence type="ECO:0000259" key="3">
    <source>
        <dbReference type="Pfam" id="PF01361"/>
    </source>
</evidence>
<name>A0A850HGE7_9SPHN</name>
<comment type="similarity">
    <text evidence="1">Belongs to the 4-oxalocrotonate tautomerase family.</text>
</comment>
<organism evidence="4 5">
    <name type="scientific">Altererythrobacter lutimaris</name>
    <dbReference type="NCBI Taxonomy" id="2743979"/>
    <lineage>
        <taxon>Bacteria</taxon>
        <taxon>Pseudomonadati</taxon>
        <taxon>Pseudomonadota</taxon>
        <taxon>Alphaproteobacteria</taxon>
        <taxon>Sphingomonadales</taxon>
        <taxon>Erythrobacteraceae</taxon>
        <taxon>Altererythrobacter</taxon>
    </lineage>
</organism>
<gene>
    <name evidence="4" type="ORF">HUO12_02560</name>
</gene>
<dbReference type="GO" id="GO:0016853">
    <property type="term" value="F:isomerase activity"/>
    <property type="evidence" value="ECO:0007669"/>
    <property type="project" value="UniProtKB-KW"/>
</dbReference>
<dbReference type="Pfam" id="PF01361">
    <property type="entry name" value="Tautomerase"/>
    <property type="match status" value="1"/>
</dbReference>
<evidence type="ECO:0000256" key="1">
    <source>
        <dbReference type="ARBA" id="ARBA00006723"/>
    </source>
</evidence>
<keyword evidence="2" id="KW-0413">Isomerase</keyword>
<protein>
    <submittedName>
        <fullName evidence="4">Tautomerase family protein</fullName>
    </submittedName>
</protein>
<dbReference type="Gene3D" id="3.30.429.10">
    <property type="entry name" value="Macrophage Migration Inhibitory Factor"/>
    <property type="match status" value="1"/>
</dbReference>
<dbReference type="RefSeq" id="WP_176272120.1">
    <property type="nucleotide sequence ID" value="NZ_JABWTA010000001.1"/>
</dbReference>
<dbReference type="SUPFAM" id="SSF55331">
    <property type="entry name" value="Tautomerase/MIF"/>
    <property type="match status" value="1"/>
</dbReference>
<dbReference type="PANTHER" id="PTHR35530:SF1">
    <property type="entry name" value="2-HYDROXYMUCONATE TAUTOMERASE"/>
    <property type="match status" value="1"/>
</dbReference>
<dbReference type="PANTHER" id="PTHR35530">
    <property type="entry name" value="TAUTOMERASE-RELATED"/>
    <property type="match status" value="1"/>
</dbReference>
<feature type="domain" description="4-oxalocrotonate tautomerase-like" evidence="3">
    <location>
        <begin position="2"/>
        <end position="60"/>
    </location>
</feature>
<evidence type="ECO:0000256" key="2">
    <source>
        <dbReference type="ARBA" id="ARBA00023235"/>
    </source>
</evidence>
<dbReference type="EMBL" id="JABWTA010000001">
    <property type="protein sequence ID" value="NVE93772.1"/>
    <property type="molecule type" value="Genomic_DNA"/>
</dbReference>
<keyword evidence="5" id="KW-1185">Reference proteome</keyword>
<reference evidence="4 5" key="1">
    <citation type="submission" date="2020-06" db="EMBL/GenBank/DDBJ databases">
        <title>Altererythrobacter lutimaris sp. nov., a marine bacterium isolated from a tidal flat.</title>
        <authorList>
            <person name="Kim D."/>
            <person name="Yoo Y."/>
            <person name="Kim J.-J."/>
        </authorList>
    </citation>
    <scope>NUCLEOTIDE SEQUENCE [LARGE SCALE GENOMIC DNA]</scope>
    <source>
        <strain evidence="4 5">JGD-16</strain>
    </source>
</reference>
<evidence type="ECO:0000313" key="5">
    <source>
        <dbReference type="Proteomes" id="UP000546031"/>
    </source>
</evidence>
<evidence type="ECO:0000313" key="4">
    <source>
        <dbReference type="EMBL" id="NVE93772.1"/>
    </source>
</evidence>